<protein>
    <recommendedName>
        <fullName evidence="4">Mediator of RNA polymerase II transcription subunit 11</fullName>
    </recommendedName>
</protein>
<feature type="compositionally biased region" description="Polar residues" evidence="1">
    <location>
        <begin position="122"/>
        <end position="144"/>
    </location>
</feature>
<keyword evidence="3" id="KW-1185">Reference proteome</keyword>
<dbReference type="EMBL" id="JBFXLS010000020">
    <property type="protein sequence ID" value="KAL2828441.1"/>
    <property type="molecule type" value="Genomic_DNA"/>
</dbReference>
<feature type="region of interest" description="Disordered" evidence="1">
    <location>
        <begin position="114"/>
        <end position="209"/>
    </location>
</feature>
<evidence type="ECO:0000313" key="2">
    <source>
        <dbReference type="EMBL" id="KAL2828441.1"/>
    </source>
</evidence>
<comment type="caution">
    <text evidence="2">The sequence shown here is derived from an EMBL/GenBank/DDBJ whole genome shotgun (WGS) entry which is preliminary data.</text>
</comment>
<sequence length="306" mass="33336">MTTQNLSNPESLEVLTAMLNQTLIETGRFFRSGASLQSRAQLKRTIPAAHEQFHSALDNLSEQIFVAKAFLERDYEVVRARKAALRKRPTEDIVMGESEATGVPVPEQTAVIVSRETESKPIDSTVNLEQQTDMNKDQQGTTNVRVKEEEPEGGNAAPPPPSQDAGGTEDINFDSLLNNQGTNEFDLNIDFDDDNNGGHENFFSDANFSDPNTGTGLNIGNTESGHDDTGLATGGDAFDLELQKFSGDPNDQFGNNTEDIMGPGESSFDDLFMESENIGGNENGDQDLLGGDGMMQLNELDDSWFT</sequence>
<evidence type="ECO:0008006" key="4">
    <source>
        <dbReference type="Google" id="ProtNLM"/>
    </source>
</evidence>
<name>A0ABR4IL26_9EURO</name>
<reference evidence="2 3" key="1">
    <citation type="submission" date="2024-07" db="EMBL/GenBank/DDBJ databases">
        <title>Section-level genome sequencing and comparative genomics of Aspergillus sections Usti and Cavernicolus.</title>
        <authorList>
            <consortium name="Lawrence Berkeley National Laboratory"/>
            <person name="Nybo J.L."/>
            <person name="Vesth T.C."/>
            <person name="Theobald S."/>
            <person name="Frisvad J.C."/>
            <person name="Larsen T.O."/>
            <person name="Kjaerboelling I."/>
            <person name="Rothschild-Mancinelli K."/>
            <person name="Lyhne E.K."/>
            <person name="Kogle M.E."/>
            <person name="Barry K."/>
            <person name="Clum A."/>
            <person name="Na H."/>
            <person name="Ledsgaard L."/>
            <person name="Lin J."/>
            <person name="Lipzen A."/>
            <person name="Kuo A."/>
            <person name="Riley R."/>
            <person name="Mondo S."/>
            <person name="LaButti K."/>
            <person name="Haridas S."/>
            <person name="Pangalinan J."/>
            <person name="Salamov A.A."/>
            <person name="Simmons B.A."/>
            <person name="Magnuson J.K."/>
            <person name="Chen J."/>
            <person name="Drula E."/>
            <person name="Henrissat B."/>
            <person name="Wiebenga A."/>
            <person name="Lubbers R.J."/>
            <person name="Gomes A.C."/>
            <person name="Makela M.R."/>
            <person name="Stajich J."/>
            <person name="Grigoriev I.V."/>
            <person name="Mortensen U.H."/>
            <person name="De vries R.P."/>
            <person name="Baker S.E."/>
            <person name="Andersen M.R."/>
        </authorList>
    </citation>
    <scope>NUCLEOTIDE SEQUENCE [LARGE SCALE GENOMIC DNA]</scope>
    <source>
        <strain evidence="2 3">CBS 600.67</strain>
    </source>
</reference>
<dbReference type="Proteomes" id="UP001610335">
    <property type="component" value="Unassembled WGS sequence"/>
</dbReference>
<proteinExistence type="predicted"/>
<gene>
    <name evidence="2" type="ORF">BDW59DRAFT_143119</name>
</gene>
<organism evidence="2 3">
    <name type="scientific">Aspergillus cavernicola</name>
    <dbReference type="NCBI Taxonomy" id="176166"/>
    <lineage>
        <taxon>Eukaryota</taxon>
        <taxon>Fungi</taxon>
        <taxon>Dikarya</taxon>
        <taxon>Ascomycota</taxon>
        <taxon>Pezizomycotina</taxon>
        <taxon>Eurotiomycetes</taxon>
        <taxon>Eurotiomycetidae</taxon>
        <taxon>Eurotiales</taxon>
        <taxon>Aspergillaceae</taxon>
        <taxon>Aspergillus</taxon>
        <taxon>Aspergillus subgen. Nidulantes</taxon>
    </lineage>
</organism>
<accession>A0ABR4IL26</accession>
<evidence type="ECO:0000313" key="3">
    <source>
        <dbReference type="Proteomes" id="UP001610335"/>
    </source>
</evidence>
<evidence type="ECO:0000256" key="1">
    <source>
        <dbReference type="SAM" id="MobiDB-lite"/>
    </source>
</evidence>